<keyword evidence="2" id="KW-1185">Reference proteome</keyword>
<dbReference type="Proteomes" id="UP001172680">
    <property type="component" value="Unassembled WGS sequence"/>
</dbReference>
<sequence>MSSPNTFPGHLPPYQYDRLRSEKSRGWVEKAVAAFRLMKRGHEPVDPALPVNGRAEIRLLELQPGIGSDPLTCKIFTTSLSKASEYECLSYTWGDSAFYHDIVIEEQRRRSVLKVTSNLRSALQRLRLQHQSRRLWIDQICINQKSIPERNKQVTLMRYVYWNAQHCVVDLGEEEERTAPAFERAMTVEEELGCANVDDPESGSQIPKFHSVELAGIIHLFSLPWFRRVWVFQEVVLAANVSVLYGTRSITWAQLYALYESFVLYVEARGTSVHTYHELGVDSASLEYMATTTHMVDAMEELRRTGNTLPQRIITELLRDTISMDATDPRDKVYGLLGLVAGDYGLDIQPDYAKTPAAVYQEFARLALDKGDMEILSDAGDNNHSIVGLPSWAPDWTARPYSRRLWPDIYSACGIREHSKVDSSPIDPSRIHIRGGIVGTVRAVSRSWLSASSSTLAEIAALEIEQRALVEDLEIYPTGEDIVEAYWRTLVSDAIWRDGRRMRVPPEWAENYQVYRSCCEMVHRDHLADIPTAFREQFLEYHSRAFGKLCVTHNGYIGNAPHSTLPGDKICFFYGSRVPFVLREEGASYRIIGDCYIHGLMNGEAFELDHWRDEMISLC</sequence>
<comment type="caution">
    <text evidence="1">The sequence shown here is derived from an EMBL/GenBank/DDBJ whole genome shotgun (WGS) entry which is preliminary data.</text>
</comment>
<evidence type="ECO:0000313" key="2">
    <source>
        <dbReference type="Proteomes" id="UP001172680"/>
    </source>
</evidence>
<organism evidence="1 2">
    <name type="scientific">Coniosporium tulheliwenetii</name>
    <dbReference type="NCBI Taxonomy" id="3383036"/>
    <lineage>
        <taxon>Eukaryota</taxon>
        <taxon>Fungi</taxon>
        <taxon>Dikarya</taxon>
        <taxon>Ascomycota</taxon>
        <taxon>Pezizomycotina</taxon>
        <taxon>Dothideomycetes</taxon>
        <taxon>Dothideomycetes incertae sedis</taxon>
        <taxon>Coniosporium</taxon>
    </lineage>
</organism>
<proteinExistence type="predicted"/>
<gene>
    <name evidence="1" type="ORF">H2199_004380</name>
</gene>
<name>A0ACC2Z5E3_9PEZI</name>
<reference evidence="1" key="1">
    <citation type="submission" date="2022-10" db="EMBL/GenBank/DDBJ databases">
        <title>Culturing micro-colonial fungi from biological soil crusts in the Mojave desert and describing Neophaeococcomyces mojavensis, and introducing the new genera and species Taxawa tesnikishii.</title>
        <authorList>
            <person name="Kurbessoian T."/>
            <person name="Stajich J.E."/>
        </authorList>
    </citation>
    <scope>NUCLEOTIDE SEQUENCE</scope>
    <source>
        <strain evidence="1">JES_115</strain>
    </source>
</reference>
<dbReference type="EMBL" id="JAPDRP010000012">
    <property type="protein sequence ID" value="KAJ9642859.1"/>
    <property type="molecule type" value="Genomic_DNA"/>
</dbReference>
<protein>
    <submittedName>
        <fullName evidence="1">Uncharacterized protein</fullName>
    </submittedName>
</protein>
<accession>A0ACC2Z5E3</accession>
<evidence type="ECO:0000313" key="1">
    <source>
        <dbReference type="EMBL" id="KAJ9642859.1"/>
    </source>
</evidence>